<name>A0A2T0TVZ0_9SPHI</name>
<dbReference type="EMBL" id="PVTH01000010">
    <property type="protein sequence ID" value="PRY49876.1"/>
    <property type="molecule type" value="Genomic_DNA"/>
</dbReference>
<dbReference type="Gene3D" id="1.10.357.10">
    <property type="entry name" value="Tetracycline Repressor, domain 2"/>
    <property type="match status" value="1"/>
</dbReference>
<dbReference type="Pfam" id="PF00440">
    <property type="entry name" value="TetR_N"/>
    <property type="match status" value="1"/>
</dbReference>
<dbReference type="Proteomes" id="UP000238034">
    <property type="component" value="Unassembled WGS sequence"/>
</dbReference>
<dbReference type="SUPFAM" id="SSF46689">
    <property type="entry name" value="Homeodomain-like"/>
    <property type="match status" value="1"/>
</dbReference>
<keyword evidence="5" id="KW-1185">Reference proteome</keyword>
<dbReference type="InterPro" id="IPR009057">
    <property type="entry name" value="Homeodomain-like_sf"/>
</dbReference>
<dbReference type="PANTHER" id="PTHR43479:SF11">
    <property type="entry name" value="ACREF_ENVCD OPERON REPRESSOR-RELATED"/>
    <property type="match status" value="1"/>
</dbReference>
<evidence type="ECO:0000259" key="3">
    <source>
        <dbReference type="PROSITE" id="PS50977"/>
    </source>
</evidence>
<evidence type="ECO:0000256" key="1">
    <source>
        <dbReference type="ARBA" id="ARBA00023125"/>
    </source>
</evidence>
<proteinExistence type="predicted"/>
<evidence type="ECO:0000256" key="2">
    <source>
        <dbReference type="PROSITE-ProRule" id="PRU00335"/>
    </source>
</evidence>
<dbReference type="PROSITE" id="PS01081">
    <property type="entry name" value="HTH_TETR_1"/>
    <property type="match status" value="1"/>
</dbReference>
<sequence length="223" mass="25243">MYYHFPKGIIVIFGNVENQDRKKDLIIDAALKRFAHFGLSKTTMTEIANDLSLSKALLYYYFPDKISLYSAVLKNIIETMDAEMRKDVGSATNSHDALKKCLDKRQAFISKYYNLLDFTKITGTELPGNLMCMFVKAKDSELTVLKTVLEIGISAGEFKVDDLDETAALLKDALSGIYFTVLKRHTKGFLPEKEQFDSILSRQKKLGEIFLKGLEVRTVSEIS</sequence>
<dbReference type="AlphaFoldDB" id="A0A2T0TVZ0"/>
<comment type="caution">
    <text evidence="4">The sequence shown here is derived from an EMBL/GenBank/DDBJ whole genome shotgun (WGS) entry which is preliminary data.</text>
</comment>
<keyword evidence="1 2" id="KW-0238">DNA-binding</keyword>
<dbReference type="PROSITE" id="PS50977">
    <property type="entry name" value="HTH_TETR_2"/>
    <property type="match status" value="1"/>
</dbReference>
<dbReference type="InterPro" id="IPR023772">
    <property type="entry name" value="DNA-bd_HTH_TetR-type_CS"/>
</dbReference>
<dbReference type="PRINTS" id="PR00455">
    <property type="entry name" value="HTHTETR"/>
</dbReference>
<dbReference type="Gene3D" id="1.10.10.60">
    <property type="entry name" value="Homeodomain-like"/>
    <property type="match status" value="1"/>
</dbReference>
<dbReference type="InterPro" id="IPR050624">
    <property type="entry name" value="HTH-type_Tx_Regulator"/>
</dbReference>
<accession>A0A2T0TVZ0</accession>
<dbReference type="InterPro" id="IPR001647">
    <property type="entry name" value="HTH_TetR"/>
</dbReference>
<gene>
    <name evidence="4" type="ORF">B0I27_11050</name>
</gene>
<evidence type="ECO:0000313" key="4">
    <source>
        <dbReference type="EMBL" id="PRY49876.1"/>
    </source>
</evidence>
<evidence type="ECO:0000313" key="5">
    <source>
        <dbReference type="Proteomes" id="UP000238034"/>
    </source>
</evidence>
<feature type="domain" description="HTH tetR-type" evidence="3">
    <location>
        <begin position="20"/>
        <end position="80"/>
    </location>
</feature>
<dbReference type="PANTHER" id="PTHR43479">
    <property type="entry name" value="ACREF/ENVCD OPERON REPRESSOR-RELATED"/>
    <property type="match status" value="1"/>
</dbReference>
<dbReference type="GO" id="GO:0003677">
    <property type="term" value="F:DNA binding"/>
    <property type="evidence" value="ECO:0007669"/>
    <property type="project" value="UniProtKB-UniRule"/>
</dbReference>
<organism evidence="4 5">
    <name type="scientific">Arcticibacter pallidicorallinus</name>
    <dbReference type="NCBI Taxonomy" id="1259464"/>
    <lineage>
        <taxon>Bacteria</taxon>
        <taxon>Pseudomonadati</taxon>
        <taxon>Bacteroidota</taxon>
        <taxon>Sphingobacteriia</taxon>
        <taxon>Sphingobacteriales</taxon>
        <taxon>Sphingobacteriaceae</taxon>
        <taxon>Arcticibacter</taxon>
    </lineage>
</organism>
<protein>
    <submittedName>
        <fullName evidence="4">TetR family transcriptional regulator</fullName>
    </submittedName>
</protein>
<feature type="DNA-binding region" description="H-T-H motif" evidence="2">
    <location>
        <begin position="43"/>
        <end position="62"/>
    </location>
</feature>
<reference evidence="4 5" key="1">
    <citation type="submission" date="2018-03" db="EMBL/GenBank/DDBJ databases">
        <title>Genomic Encyclopedia of Type Strains, Phase III (KMG-III): the genomes of soil and plant-associated and newly described type strains.</title>
        <authorList>
            <person name="Whitman W."/>
        </authorList>
    </citation>
    <scope>NUCLEOTIDE SEQUENCE [LARGE SCALE GENOMIC DNA]</scope>
    <source>
        <strain evidence="4 5">CGMCC 1.9313</strain>
    </source>
</reference>